<comment type="caution">
    <text evidence="2">The sequence shown here is derived from an EMBL/GenBank/DDBJ whole genome shotgun (WGS) entry which is preliminary data.</text>
</comment>
<dbReference type="InterPro" id="IPR001633">
    <property type="entry name" value="EAL_dom"/>
</dbReference>
<dbReference type="PROSITE" id="PS50883">
    <property type="entry name" value="EAL"/>
    <property type="match status" value="1"/>
</dbReference>
<evidence type="ECO:0000259" key="1">
    <source>
        <dbReference type="PROSITE" id="PS50883"/>
    </source>
</evidence>
<sequence>MRLGELILVYQPIHDVASGAMVGLEALARWRRDGADVATPDTFIALAEQSGLIVEFGRQVLRMACRQLALWSGTRYESVPVSVNISPQQLQDPDFVQDVCGSLQAHAVDARRLVIEITEREPLGDSLYAASAIAALREIGVKVVLDDFGGGYMNLAVLLRYGIDGLKLSLDTPWGEGAQTDPRAWEVIRAVAQMCRGIGISLVVERVETLRQWVLLQGLPEVRAQGYLLGKPTMPDALP</sequence>
<protein>
    <recommendedName>
        <fullName evidence="1">EAL domain-containing protein</fullName>
    </recommendedName>
</protein>
<reference evidence="2 3" key="1">
    <citation type="submission" date="2017-05" db="EMBL/GenBank/DDBJ databases">
        <title>Complete and WGS of Bordetella genogroups.</title>
        <authorList>
            <person name="Spilker T."/>
            <person name="LiPuma J."/>
        </authorList>
    </citation>
    <scope>NUCLEOTIDE SEQUENCE [LARGE SCALE GENOMIC DNA]</scope>
    <source>
        <strain evidence="2 3">AU10456</strain>
    </source>
</reference>
<name>A0A261TJU5_9BORD</name>
<keyword evidence="3" id="KW-1185">Reference proteome</keyword>
<dbReference type="OrthoDB" id="9813903at2"/>
<accession>A0A261TJU5</accession>
<dbReference type="GO" id="GO:0071111">
    <property type="term" value="F:cyclic-guanylate-specific phosphodiesterase activity"/>
    <property type="evidence" value="ECO:0007669"/>
    <property type="project" value="InterPro"/>
</dbReference>
<dbReference type="EMBL" id="NEVP01000009">
    <property type="protein sequence ID" value="OZI48913.1"/>
    <property type="molecule type" value="Genomic_DNA"/>
</dbReference>
<evidence type="ECO:0000313" key="3">
    <source>
        <dbReference type="Proteomes" id="UP000216913"/>
    </source>
</evidence>
<organism evidence="2 3">
    <name type="scientific">Bordetella genomosp. 5</name>
    <dbReference type="NCBI Taxonomy" id="1395608"/>
    <lineage>
        <taxon>Bacteria</taxon>
        <taxon>Pseudomonadati</taxon>
        <taxon>Pseudomonadota</taxon>
        <taxon>Betaproteobacteria</taxon>
        <taxon>Burkholderiales</taxon>
        <taxon>Alcaligenaceae</taxon>
        <taxon>Bordetella</taxon>
    </lineage>
</organism>
<gene>
    <name evidence="2" type="ORF">CAL25_14885</name>
</gene>
<dbReference type="Pfam" id="PF00563">
    <property type="entry name" value="EAL"/>
    <property type="match status" value="1"/>
</dbReference>
<dbReference type="PANTHER" id="PTHR33121:SF70">
    <property type="entry name" value="SIGNALING PROTEIN YKOW"/>
    <property type="match status" value="1"/>
</dbReference>
<dbReference type="Gene3D" id="3.20.20.450">
    <property type="entry name" value="EAL domain"/>
    <property type="match status" value="1"/>
</dbReference>
<dbReference type="InterPro" id="IPR050706">
    <property type="entry name" value="Cyclic-di-GMP_PDE-like"/>
</dbReference>
<dbReference type="SUPFAM" id="SSF141868">
    <property type="entry name" value="EAL domain-like"/>
    <property type="match status" value="1"/>
</dbReference>
<dbReference type="CDD" id="cd01948">
    <property type="entry name" value="EAL"/>
    <property type="match status" value="1"/>
</dbReference>
<dbReference type="SMART" id="SM00052">
    <property type="entry name" value="EAL"/>
    <property type="match status" value="1"/>
</dbReference>
<feature type="domain" description="EAL" evidence="1">
    <location>
        <begin position="1"/>
        <end position="239"/>
    </location>
</feature>
<proteinExistence type="predicted"/>
<dbReference type="AlphaFoldDB" id="A0A261TJU5"/>
<dbReference type="Proteomes" id="UP000216913">
    <property type="component" value="Unassembled WGS sequence"/>
</dbReference>
<evidence type="ECO:0000313" key="2">
    <source>
        <dbReference type="EMBL" id="OZI48913.1"/>
    </source>
</evidence>
<dbReference type="PANTHER" id="PTHR33121">
    <property type="entry name" value="CYCLIC DI-GMP PHOSPHODIESTERASE PDEF"/>
    <property type="match status" value="1"/>
</dbReference>
<dbReference type="InterPro" id="IPR035919">
    <property type="entry name" value="EAL_sf"/>
</dbReference>